<dbReference type="AlphaFoldDB" id="A0A6H1ZK30"/>
<protein>
    <submittedName>
        <fullName evidence="1">Uncharacterized protein</fullName>
    </submittedName>
</protein>
<gene>
    <name evidence="1" type="ORF">TM448A00720_0006</name>
    <name evidence="2" type="ORF">TM448B00242_0065</name>
</gene>
<dbReference type="EMBL" id="MT144053">
    <property type="protein sequence ID" value="QJA47677.1"/>
    <property type="molecule type" value="Genomic_DNA"/>
</dbReference>
<dbReference type="EMBL" id="MT144602">
    <property type="protein sequence ID" value="QJH94591.1"/>
    <property type="molecule type" value="Genomic_DNA"/>
</dbReference>
<organism evidence="1">
    <name type="scientific">viral metagenome</name>
    <dbReference type="NCBI Taxonomy" id="1070528"/>
    <lineage>
        <taxon>unclassified sequences</taxon>
        <taxon>metagenomes</taxon>
        <taxon>organismal metagenomes</taxon>
    </lineage>
</organism>
<name>A0A6H1ZK30_9ZZZZ</name>
<accession>A0A6H1ZK30</accession>
<evidence type="ECO:0000313" key="1">
    <source>
        <dbReference type="EMBL" id="QJA47677.1"/>
    </source>
</evidence>
<evidence type="ECO:0000313" key="2">
    <source>
        <dbReference type="EMBL" id="QJH94591.1"/>
    </source>
</evidence>
<sequence>MKYNYYLIKITIDYKGREIKETFLAMATNPQEALEEFSEVLRERELQGRWVLDDIKQVNK</sequence>
<proteinExistence type="predicted"/>
<reference evidence="1" key="1">
    <citation type="submission" date="2020-03" db="EMBL/GenBank/DDBJ databases">
        <title>The deep terrestrial virosphere.</title>
        <authorList>
            <person name="Holmfeldt K."/>
            <person name="Nilsson E."/>
            <person name="Simone D."/>
            <person name="Lopez-Fernandez M."/>
            <person name="Wu X."/>
            <person name="de Brujin I."/>
            <person name="Lundin D."/>
            <person name="Andersson A."/>
            <person name="Bertilsson S."/>
            <person name="Dopson M."/>
        </authorList>
    </citation>
    <scope>NUCLEOTIDE SEQUENCE</scope>
    <source>
        <strain evidence="1">TM448A00720</strain>
        <strain evidence="2">TM448B00242</strain>
    </source>
</reference>